<gene>
    <name evidence="1" type="ORF">ECPE_LOCUS18117</name>
</gene>
<name>A0A183BFY2_9TREM</name>
<dbReference type="Proteomes" id="UP000272942">
    <property type="component" value="Unassembled WGS sequence"/>
</dbReference>
<protein>
    <submittedName>
        <fullName evidence="1 3">Uncharacterized protein</fullName>
    </submittedName>
</protein>
<evidence type="ECO:0000313" key="3">
    <source>
        <dbReference type="WBParaSite" id="ECPE_0001816601-mRNA-1"/>
    </source>
</evidence>
<proteinExistence type="predicted"/>
<sequence>MVDPVGHKLIDRLTTCETRGTPADVPSVSPLQYIPDVNDRFRAVLSEFPELCEPPDMLPQTTNDIVHHIVLRGPPTHCRPRRIAPDKLKIARLNSSTC</sequence>
<accession>A0A183BFY2</accession>
<dbReference type="WBParaSite" id="ECPE_0001816601-mRNA-1">
    <property type="protein sequence ID" value="ECPE_0001816601-mRNA-1"/>
    <property type="gene ID" value="ECPE_0001816601"/>
</dbReference>
<organism evidence="3">
    <name type="scientific">Echinostoma caproni</name>
    <dbReference type="NCBI Taxonomy" id="27848"/>
    <lineage>
        <taxon>Eukaryota</taxon>
        <taxon>Metazoa</taxon>
        <taxon>Spiralia</taxon>
        <taxon>Lophotrochozoa</taxon>
        <taxon>Platyhelminthes</taxon>
        <taxon>Trematoda</taxon>
        <taxon>Digenea</taxon>
        <taxon>Plagiorchiida</taxon>
        <taxon>Echinostomata</taxon>
        <taxon>Echinostomatoidea</taxon>
        <taxon>Echinostomatidae</taxon>
        <taxon>Echinostoma</taxon>
    </lineage>
</organism>
<reference evidence="3" key="1">
    <citation type="submission" date="2016-06" db="UniProtKB">
        <authorList>
            <consortium name="WormBaseParasite"/>
        </authorList>
    </citation>
    <scope>IDENTIFICATION</scope>
</reference>
<reference evidence="1 2" key="2">
    <citation type="submission" date="2018-11" db="EMBL/GenBank/DDBJ databases">
        <authorList>
            <consortium name="Pathogen Informatics"/>
        </authorList>
    </citation>
    <scope>NUCLEOTIDE SEQUENCE [LARGE SCALE GENOMIC DNA]</scope>
    <source>
        <strain evidence="1 2">Egypt</strain>
    </source>
</reference>
<dbReference type="OrthoDB" id="6276451at2759"/>
<evidence type="ECO:0000313" key="1">
    <source>
        <dbReference type="EMBL" id="VDP95603.1"/>
    </source>
</evidence>
<keyword evidence="2" id="KW-1185">Reference proteome</keyword>
<dbReference type="AlphaFoldDB" id="A0A183BFY2"/>
<dbReference type="EMBL" id="UZAN01074721">
    <property type="protein sequence ID" value="VDP95603.1"/>
    <property type="molecule type" value="Genomic_DNA"/>
</dbReference>
<evidence type="ECO:0000313" key="2">
    <source>
        <dbReference type="Proteomes" id="UP000272942"/>
    </source>
</evidence>